<name>A0ABR3UFL5_9PLEO</name>
<dbReference type="RefSeq" id="XP_069305586.1">
    <property type="nucleotide sequence ID" value="XM_069452990.1"/>
</dbReference>
<dbReference type="EMBL" id="JBHGVX010000006">
    <property type="protein sequence ID" value="KAL1795002.1"/>
    <property type="molecule type" value="Genomic_DNA"/>
</dbReference>
<accession>A0ABR3UFL5</accession>
<protein>
    <recommendedName>
        <fullName evidence="3">BTB domain-containing protein</fullName>
    </recommendedName>
</protein>
<evidence type="ECO:0000313" key="2">
    <source>
        <dbReference type="Proteomes" id="UP001578633"/>
    </source>
</evidence>
<reference evidence="1 2" key="1">
    <citation type="submission" date="2024-09" db="EMBL/GenBank/DDBJ databases">
        <title>T2T genomes of carrot and Alternaria dauci and their utility for understanding host-pathogen interaction during carrot leaf blight disease.</title>
        <authorList>
            <person name="Liu W."/>
            <person name="Xu S."/>
            <person name="Ou C."/>
            <person name="Liu X."/>
            <person name="Zhuang F."/>
            <person name="Deng X.W."/>
        </authorList>
    </citation>
    <scope>NUCLEOTIDE SEQUENCE [LARGE SCALE GENOMIC DNA]</scope>
    <source>
        <strain evidence="1 2">A2016</strain>
    </source>
</reference>
<sequence>MSDSTVPCAYTWASPTITNKRDIVTIQLGTEKNIRTYELHVEALRMRSGYFHKSLPASPNEQRSTVHLALSVSKPFDIFANWLYSGRLDTFTEFKCGYLHLCELYAFADSFGVPLLRNKIVDVFFNKLMRDAFSIPCDIMKYMEEKLRDSTLRNMMQDIMLNCGVKEEIAEWQVNLAKGFGVKSSAVGEQGGVVPFGRSSDVRGYLGELKGKVCERYHEHLEGDETVVRHEDGWFFDPPLR</sequence>
<organism evidence="1 2">
    <name type="scientific">Alternaria dauci</name>
    <dbReference type="NCBI Taxonomy" id="48095"/>
    <lineage>
        <taxon>Eukaryota</taxon>
        <taxon>Fungi</taxon>
        <taxon>Dikarya</taxon>
        <taxon>Ascomycota</taxon>
        <taxon>Pezizomycotina</taxon>
        <taxon>Dothideomycetes</taxon>
        <taxon>Pleosporomycetidae</taxon>
        <taxon>Pleosporales</taxon>
        <taxon>Pleosporineae</taxon>
        <taxon>Pleosporaceae</taxon>
        <taxon>Alternaria</taxon>
        <taxon>Alternaria sect. Porri</taxon>
    </lineage>
</organism>
<evidence type="ECO:0008006" key="3">
    <source>
        <dbReference type="Google" id="ProtNLM"/>
    </source>
</evidence>
<keyword evidence="2" id="KW-1185">Reference proteome</keyword>
<proteinExistence type="predicted"/>
<dbReference type="Proteomes" id="UP001578633">
    <property type="component" value="Chromosome 6"/>
</dbReference>
<comment type="caution">
    <text evidence="1">The sequence shown here is derived from an EMBL/GenBank/DDBJ whole genome shotgun (WGS) entry which is preliminary data.</text>
</comment>
<dbReference type="GeneID" id="96087140"/>
<dbReference type="InterPro" id="IPR011333">
    <property type="entry name" value="SKP1/BTB/POZ_sf"/>
</dbReference>
<evidence type="ECO:0000313" key="1">
    <source>
        <dbReference type="EMBL" id="KAL1795002.1"/>
    </source>
</evidence>
<gene>
    <name evidence="1" type="ORF">ACET3X_006818</name>
</gene>
<dbReference type="Gene3D" id="3.30.710.10">
    <property type="entry name" value="Potassium Channel Kv1.1, Chain A"/>
    <property type="match status" value="1"/>
</dbReference>